<keyword evidence="5 6" id="KW-0472">Membrane</keyword>
<protein>
    <submittedName>
        <fullName evidence="7">DedA family protein</fullName>
    </submittedName>
</protein>
<dbReference type="PANTHER" id="PTHR42709:SF6">
    <property type="entry name" value="UNDECAPRENYL PHOSPHATE TRANSPORTER A"/>
    <property type="match status" value="1"/>
</dbReference>
<keyword evidence="3 6" id="KW-0812">Transmembrane</keyword>
<evidence type="ECO:0000256" key="2">
    <source>
        <dbReference type="ARBA" id="ARBA00022475"/>
    </source>
</evidence>
<evidence type="ECO:0000256" key="3">
    <source>
        <dbReference type="ARBA" id="ARBA00022692"/>
    </source>
</evidence>
<dbReference type="PANTHER" id="PTHR42709">
    <property type="entry name" value="ALKALINE PHOSPHATASE LIKE PROTEIN"/>
    <property type="match status" value="1"/>
</dbReference>
<dbReference type="Proteomes" id="UP000886335">
    <property type="component" value="Unassembled WGS sequence"/>
</dbReference>
<proteinExistence type="predicted"/>
<keyword evidence="4 6" id="KW-1133">Transmembrane helix</keyword>
<reference evidence="7" key="1">
    <citation type="journal article" date="2020" name="mSystems">
        <title>Genome- and Community-Level Interaction Insights into Carbon Utilization and Element Cycling Functions of Hydrothermarchaeota in Hydrothermal Sediment.</title>
        <authorList>
            <person name="Zhou Z."/>
            <person name="Liu Y."/>
            <person name="Xu W."/>
            <person name="Pan J."/>
            <person name="Luo Z.H."/>
            <person name="Li M."/>
        </authorList>
    </citation>
    <scope>NUCLEOTIDE SEQUENCE [LARGE SCALE GENOMIC DNA]</scope>
    <source>
        <strain evidence="7">SpSt-1181</strain>
    </source>
</reference>
<organism evidence="7">
    <name type="scientific">Prosthecochloris aestuarii</name>
    <dbReference type="NCBI Taxonomy" id="1102"/>
    <lineage>
        <taxon>Bacteria</taxon>
        <taxon>Pseudomonadati</taxon>
        <taxon>Chlorobiota</taxon>
        <taxon>Chlorobiia</taxon>
        <taxon>Chlorobiales</taxon>
        <taxon>Chlorobiaceae</taxon>
        <taxon>Prosthecochloris</taxon>
    </lineage>
</organism>
<comment type="caution">
    <text evidence="7">The sequence shown here is derived from an EMBL/GenBank/DDBJ whole genome shotgun (WGS) entry which is preliminary data.</text>
</comment>
<evidence type="ECO:0000256" key="4">
    <source>
        <dbReference type="ARBA" id="ARBA00022989"/>
    </source>
</evidence>
<feature type="transmembrane region" description="Helical" evidence="6">
    <location>
        <begin position="184"/>
        <end position="203"/>
    </location>
</feature>
<evidence type="ECO:0000313" key="7">
    <source>
        <dbReference type="EMBL" id="HED31878.1"/>
    </source>
</evidence>
<dbReference type="InterPro" id="IPR051311">
    <property type="entry name" value="DedA_domain"/>
</dbReference>
<keyword evidence="2" id="KW-1003">Cell membrane</keyword>
<sequence length="212" mass="23250">MLESAVAYLQSADPLTVYLFLFGIAFLENVVPPVPGDVPVAFVGYLMFYSEVSFAGAVMMASLGSTMGFMVMYYLSRNIGLKIYARGNGAVRHGFVRAVHRLFPPDEMEHARIRFSAHGYTAVLVNRFLFGSRAVISVMAGFMHLNAAGVSAAAFASSLVWYVFLLYGGYLLGENWHQIGTYMAAYTLPVTIIAVAAVVFVLVRHLRGARKK</sequence>
<gene>
    <name evidence="7" type="ORF">ENN50_09440</name>
</gene>
<accession>A0A831STK6</accession>
<feature type="transmembrane region" description="Helical" evidence="6">
    <location>
        <begin position="134"/>
        <end position="164"/>
    </location>
</feature>
<dbReference type="EMBL" id="DSBW01000213">
    <property type="protein sequence ID" value="HED31878.1"/>
    <property type="molecule type" value="Genomic_DNA"/>
</dbReference>
<dbReference type="GO" id="GO:0005886">
    <property type="term" value="C:plasma membrane"/>
    <property type="evidence" value="ECO:0007669"/>
    <property type="project" value="UniProtKB-SubCell"/>
</dbReference>
<dbReference type="AlphaFoldDB" id="A0A831STK6"/>
<feature type="transmembrane region" description="Helical" evidence="6">
    <location>
        <begin position="52"/>
        <end position="75"/>
    </location>
</feature>
<feature type="transmembrane region" description="Helical" evidence="6">
    <location>
        <begin position="12"/>
        <end position="32"/>
    </location>
</feature>
<evidence type="ECO:0000256" key="6">
    <source>
        <dbReference type="SAM" id="Phobius"/>
    </source>
</evidence>
<comment type="subcellular location">
    <subcellularLocation>
        <location evidence="1">Cell membrane</location>
        <topology evidence="1">Multi-pass membrane protein</topology>
    </subcellularLocation>
</comment>
<evidence type="ECO:0000256" key="1">
    <source>
        <dbReference type="ARBA" id="ARBA00004651"/>
    </source>
</evidence>
<name>A0A831STK6_PROAE</name>
<evidence type="ECO:0000256" key="5">
    <source>
        <dbReference type="ARBA" id="ARBA00023136"/>
    </source>
</evidence>